<evidence type="ECO:0000256" key="3">
    <source>
        <dbReference type="ARBA" id="ARBA00001954"/>
    </source>
</evidence>
<dbReference type="GO" id="GO:0000398">
    <property type="term" value="P:mRNA splicing, via spliceosome"/>
    <property type="evidence" value="ECO:0007669"/>
    <property type="project" value="TreeGrafter"/>
</dbReference>
<reference evidence="14" key="1">
    <citation type="submission" date="2020-12" db="EMBL/GenBank/DDBJ databases">
        <title>Metabolic potential, ecology and presence of endohyphal bacteria is reflected in genomic diversity of Mucoromycotina.</title>
        <authorList>
            <person name="Muszewska A."/>
            <person name="Okrasinska A."/>
            <person name="Steczkiewicz K."/>
            <person name="Drgas O."/>
            <person name="Orlowska M."/>
            <person name="Perlinska-Lenart U."/>
            <person name="Aleksandrzak-Piekarczyk T."/>
            <person name="Szatraj K."/>
            <person name="Zielenkiewicz U."/>
            <person name="Pilsyk S."/>
            <person name="Malc E."/>
            <person name="Mieczkowski P."/>
            <person name="Kruszewska J.S."/>
            <person name="Biernat P."/>
            <person name="Pawlowska J."/>
        </authorList>
    </citation>
    <scope>NUCLEOTIDE SEQUENCE</scope>
    <source>
        <strain evidence="14">CBS 226.32</strain>
    </source>
</reference>
<evidence type="ECO:0000256" key="7">
    <source>
        <dbReference type="ARBA" id="ARBA00022723"/>
    </source>
</evidence>
<comment type="subcellular location">
    <subcellularLocation>
        <location evidence="4">Nucleus</location>
    </subcellularLocation>
</comment>
<dbReference type="EMBL" id="JAEPRC010000086">
    <property type="protein sequence ID" value="KAG2210106.1"/>
    <property type="molecule type" value="Genomic_DNA"/>
</dbReference>
<dbReference type="GO" id="GO:0008419">
    <property type="term" value="F:RNA lariat debranching enzyme activity"/>
    <property type="evidence" value="ECO:0007669"/>
    <property type="project" value="TreeGrafter"/>
</dbReference>
<accession>A0A8H7RI58</accession>
<dbReference type="OrthoDB" id="407609at2759"/>
<dbReference type="SUPFAM" id="SSF56300">
    <property type="entry name" value="Metallo-dependent phosphatases"/>
    <property type="match status" value="1"/>
</dbReference>
<evidence type="ECO:0000256" key="1">
    <source>
        <dbReference type="ARBA" id="ARBA00001936"/>
    </source>
</evidence>
<dbReference type="SMART" id="SM01124">
    <property type="entry name" value="DBR1"/>
    <property type="match status" value="1"/>
</dbReference>
<comment type="similarity">
    <text evidence="5">Belongs to the lariat debranching enzyme family.</text>
</comment>
<evidence type="ECO:0000256" key="12">
    <source>
        <dbReference type="ARBA" id="ARBA00023242"/>
    </source>
</evidence>
<dbReference type="Proteomes" id="UP000650833">
    <property type="component" value="Unassembled WGS sequence"/>
</dbReference>
<evidence type="ECO:0000256" key="8">
    <source>
        <dbReference type="ARBA" id="ARBA00022801"/>
    </source>
</evidence>
<dbReference type="FunFam" id="3.60.21.10:FF:000035">
    <property type="entry name" value="Lariat debranching enzyme"/>
    <property type="match status" value="1"/>
</dbReference>
<evidence type="ECO:0000256" key="10">
    <source>
        <dbReference type="ARBA" id="ARBA00023004"/>
    </source>
</evidence>
<evidence type="ECO:0000313" key="14">
    <source>
        <dbReference type="EMBL" id="KAG2210106.1"/>
    </source>
</evidence>
<evidence type="ECO:0000256" key="11">
    <source>
        <dbReference type="ARBA" id="ARBA00023211"/>
    </source>
</evidence>
<protein>
    <recommendedName>
        <fullName evidence="13">Lariat debranching enzyme C-terminal domain-containing protein</fullName>
    </recommendedName>
</protein>
<dbReference type="InterPro" id="IPR004843">
    <property type="entry name" value="Calcineurin-like_PHP"/>
</dbReference>
<keyword evidence="11" id="KW-0464">Manganese</keyword>
<keyword evidence="6" id="KW-0507">mRNA processing</keyword>
<keyword evidence="12" id="KW-0539">Nucleus</keyword>
<dbReference type="Pfam" id="PF05011">
    <property type="entry name" value="DBR1"/>
    <property type="match status" value="1"/>
</dbReference>
<dbReference type="GO" id="GO:0046872">
    <property type="term" value="F:metal ion binding"/>
    <property type="evidence" value="ECO:0007669"/>
    <property type="project" value="UniProtKB-KW"/>
</dbReference>
<name>A0A8H7RI58_9FUNG</name>
<comment type="cofactor">
    <cofactor evidence="2">
        <name>Zn(2+)</name>
        <dbReference type="ChEBI" id="CHEBI:29105"/>
    </cofactor>
</comment>
<keyword evidence="8" id="KW-0378">Hydrolase</keyword>
<keyword evidence="15" id="KW-1185">Reference proteome</keyword>
<keyword evidence="9" id="KW-0862">Zinc</keyword>
<dbReference type="CDD" id="cd00844">
    <property type="entry name" value="MPP_Dbr1_N"/>
    <property type="match status" value="1"/>
</dbReference>
<dbReference type="PANTHER" id="PTHR12849">
    <property type="entry name" value="RNA LARIAT DEBRANCHING ENZYME"/>
    <property type="match status" value="1"/>
</dbReference>
<evidence type="ECO:0000256" key="4">
    <source>
        <dbReference type="ARBA" id="ARBA00004123"/>
    </source>
</evidence>
<evidence type="ECO:0000256" key="6">
    <source>
        <dbReference type="ARBA" id="ARBA00022664"/>
    </source>
</evidence>
<gene>
    <name evidence="14" type="ORF">INT46_010311</name>
</gene>
<evidence type="ECO:0000313" key="15">
    <source>
        <dbReference type="Proteomes" id="UP000650833"/>
    </source>
</evidence>
<comment type="cofactor">
    <cofactor evidence="3">
        <name>Fe(2+)</name>
        <dbReference type="ChEBI" id="CHEBI:29033"/>
    </cofactor>
</comment>
<dbReference type="InterPro" id="IPR029052">
    <property type="entry name" value="Metallo-depent_PP-like"/>
</dbReference>
<organism evidence="14 15">
    <name type="scientific">Mucor plumbeus</name>
    <dbReference type="NCBI Taxonomy" id="97098"/>
    <lineage>
        <taxon>Eukaryota</taxon>
        <taxon>Fungi</taxon>
        <taxon>Fungi incertae sedis</taxon>
        <taxon>Mucoromycota</taxon>
        <taxon>Mucoromycotina</taxon>
        <taxon>Mucoromycetes</taxon>
        <taxon>Mucorales</taxon>
        <taxon>Mucorineae</taxon>
        <taxon>Mucoraceae</taxon>
        <taxon>Mucor</taxon>
    </lineage>
</organism>
<dbReference type="Pfam" id="PF00149">
    <property type="entry name" value="Metallophos"/>
    <property type="match status" value="1"/>
</dbReference>
<sequence length="502" mass="58026">MKIAIEGCCHGQLDDIYGSIRLVEQRENCKIDLVLICGDFQSLRNEADTECMAVPDKYKELGTFWKYYSGRVQAPYPTIFIGGNHEASNYLWELYHGGWVCDNIYYLGHSGVINFGGLRIGGISGIAKENHYKKGHYETSPYNRSDIRSVYHVREYDINKLLQVQQPLDIFLSHDWPRGVERYGDLGHLMNIKKYFVQEIMTNSLGSHPNELLLTKLQPSYWFSAHLHVHYAAVVDHNMWKKGIYPSKTQEILDGSRQIPAQQHTNPDEIEVSLSDEEEIEVVETVSRSVEDKQEPPKTTKFLSLDKCLPRRQFLQIIDIPSPNDSTGDYDFYYDMEWLSITRAMHPYLSTVHQQATLPSDDELKKKIERERTYLEKKAESRALDLKIPHNFEPTAPAYNPNIPNDRQYTIDNQRPFLNPQTVQFCSEIDIDNKINANCRQRVEDHQEQPPLNYNATEFVPGTGSNAIQVNATFIDNNLQPTKRIKTEEIESEIVIDDDEFL</sequence>
<dbReference type="PANTHER" id="PTHR12849:SF0">
    <property type="entry name" value="LARIAT DEBRANCHING ENZYME"/>
    <property type="match status" value="1"/>
</dbReference>
<evidence type="ECO:0000256" key="2">
    <source>
        <dbReference type="ARBA" id="ARBA00001947"/>
    </source>
</evidence>
<dbReference type="Gene3D" id="3.60.21.10">
    <property type="match status" value="1"/>
</dbReference>
<keyword evidence="10" id="KW-0408">Iron</keyword>
<comment type="caution">
    <text evidence="14">The sequence shown here is derived from an EMBL/GenBank/DDBJ whole genome shotgun (WGS) entry which is preliminary data.</text>
</comment>
<comment type="cofactor">
    <cofactor evidence="1">
        <name>Mn(2+)</name>
        <dbReference type="ChEBI" id="CHEBI:29035"/>
    </cofactor>
</comment>
<proteinExistence type="inferred from homology"/>
<dbReference type="InterPro" id="IPR007708">
    <property type="entry name" value="DBR1_C"/>
</dbReference>
<feature type="domain" description="Lariat debranching enzyme C-terminal" evidence="13">
    <location>
        <begin position="291"/>
        <end position="435"/>
    </location>
</feature>
<keyword evidence="7" id="KW-0479">Metal-binding</keyword>
<dbReference type="AlphaFoldDB" id="A0A8H7RI58"/>
<dbReference type="InterPro" id="IPR041816">
    <property type="entry name" value="Dbr1_N"/>
</dbReference>
<evidence type="ECO:0000256" key="9">
    <source>
        <dbReference type="ARBA" id="ARBA00022833"/>
    </source>
</evidence>
<evidence type="ECO:0000256" key="5">
    <source>
        <dbReference type="ARBA" id="ARBA00006045"/>
    </source>
</evidence>
<dbReference type="GO" id="GO:0005634">
    <property type="term" value="C:nucleus"/>
    <property type="evidence" value="ECO:0007669"/>
    <property type="project" value="UniProtKB-SubCell"/>
</dbReference>
<evidence type="ECO:0000259" key="13">
    <source>
        <dbReference type="SMART" id="SM01124"/>
    </source>
</evidence>